<organism evidence="1 2">
    <name type="scientific">Streptomyces fuscichromogenes</name>
    <dbReference type="NCBI Taxonomy" id="1324013"/>
    <lineage>
        <taxon>Bacteria</taxon>
        <taxon>Bacillati</taxon>
        <taxon>Actinomycetota</taxon>
        <taxon>Actinomycetes</taxon>
        <taxon>Kitasatosporales</taxon>
        <taxon>Streptomycetaceae</taxon>
        <taxon>Streptomyces</taxon>
    </lineage>
</organism>
<proteinExistence type="predicted"/>
<keyword evidence="2" id="KW-1185">Reference proteome</keyword>
<sequence length="76" mass="8539">MVPGLALVNSFTIEARKFAWSLLVLSRFCQYTTLIDLLELPEEPELQPLAARAVAAVTAAAVMSFERTWSLRKRET</sequence>
<reference evidence="1" key="2">
    <citation type="submission" date="2020-09" db="EMBL/GenBank/DDBJ databases">
        <authorList>
            <person name="Sun Q."/>
            <person name="Zhou Y."/>
        </authorList>
    </citation>
    <scope>NUCLEOTIDE SEQUENCE</scope>
    <source>
        <strain evidence="1">CGMCC 4.7110</strain>
    </source>
</reference>
<dbReference type="Proteomes" id="UP000653411">
    <property type="component" value="Unassembled WGS sequence"/>
</dbReference>
<reference evidence="1" key="1">
    <citation type="journal article" date="2014" name="Int. J. Syst. Evol. Microbiol.">
        <title>Complete genome sequence of Corynebacterium casei LMG S-19264T (=DSM 44701T), isolated from a smear-ripened cheese.</title>
        <authorList>
            <consortium name="US DOE Joint Genome Institute (JGI-PGF)"/>
            <person name="Walter F."/>
            <person name="Albersmeier A."/>
            <person name="Kalinowski J."/>
            <person name="Ruckert C."/>
        </authorList>
    </citation>
    <scope>NUCLEOTIDE SEQUENCE</scope>
    <source>
        <strain evidence="1">CGMCC 4.7110</strain>
    </source>
</reference>
<gene>
    <name evidence="1" type="ORF">GCM10011578_064110</name>
</gene>
<name>A0A917XI24_9ACTN</name>
<protein>
    <submittedName>
        <fullName evidence="1">Uncharacterized protein</fullName>
    </submittedName>
</protein>
<evidence type="ECO:0000313" key="1">
    <source>
        <dbReference type="EMBL" id="GGN28226.1"/>
    </source>
</evidence>
<comment type="caution">
    <text evidence="1">The sequence shown here is derived from an EMBL/GenBank/DDBJ whole genome shotgun (WGS) entry which is preliminary data.</text>
</comment>
<accession>A0A917XI24</accession>
<evidence type="ECO:0000313" key="2">
    <source>
        <dbReference type="Proteomes" id="UP000653411"/>
    </source>
</evidence>
<dbReference type="AlphaFoldDB" id="A0A917XI24"/>
<dbReference type="EMBL" id="BMML01000017">
    <property type="protein sequence ID" value="GGN28226.1"/>
    <property type="molecule type" value="Genomic_DNA"/>
</dbReference>